<dbReference type="AlphaFoldDB" id="A0A1G7NDH5"/>
<protein>
    <submittedName>
        <fullName evidence="1">Uncharacterized protein</fullName>
    </submittedName>
</protein>
<dbReference type="Proteomes" id="UP000198641">
    <property type="component" value="Unassembled WGS sequence"/>
</dbReference>
<dbReference type="RefSeq" id="WP_092522492.1">
    <property type="nucleotide sequence ID" value="NZ_FNCI01000001.1"/>
</dbReference>
<reference evidence="1 2" key="1">
    <citation type="submission" date="2016-10" db="EMBL/GenBank/DDBJ databases">
        <authorList>
            <person name="de Groot N.N."/>
        </authorList>
    </citation>
    <scope>NUCLEOTIDE SEQUENCE [LARGE SCALE GENOMIC DNA]</scope>
    <source>
        <strain evidence="1 2">BH539</strain>
    </source>
</reference>
<keyword evidence="2" id="KW-1185">Reference proteome</keyword>
<sequence>MNTRLIGPAILSGTILGLLLAALPDDQRQLESAMWRDYCQGVAQWQSEANQGVPASERFGHPDYDGKAHRCPPTEGASITVTAGIGLAAN</sequence>
<dbReference type="OrthoDB" id="6167646at2"/>
<name>A0A1G7NDH5_9GAMM</name>
<evidence type="ECO:0000313" key="1">
    <source>
        <dbReference type="EMBL" id="SDF72006.1"/>
    </source>
</evidence>
<proteinExistence type="predicted"/>
<gene>
    <name evidence="1" type="ORF">SAMN05216571_101373</name>
</gene>
<dbReference type="STRING" id="284577.SAMN05216571_101373"/>
<organism evidence="1 2">
    <name type="scientific">Onishia taeanensis</name>
    <dbReference type="NCBI Taxonomy" id="284577"/>
    <lineage>
        <taxon>Bacteria</taxon>
        <taxon>Pseudomonadati</taxon>
        <taxon>Pseudomonadota</taxon>
        <taxon>Gammaproteobacteria</taxon>
        <taxon>Oceanospirillales</taxon>
        <taxon>Halomonadaceae</taxon>
        <taxon>Onishia</taxon>
    </lineage>
</organism>
<accession>A0A1G7NDH5</accession>
<evidence type="ECO:0000313" key="2">
    <source>
        <dbReference type="Proteomes" id="UP000198641"/>
    </source>
</evidence>
<dbReference type="EMBL" id="FNCI01000001">
    <property type="protein sequence ID" value="SDF72006.1"/>
    <property type="molecule type" value="Genomic_DNA"/>
</dbReference>